<dbReference type="Proteomes" id="UP000001188">
    <property type="component" value="Chromosome"/>
</dbReference>
<dbReference type="KEGG" id="xca:xcc-b100_0412"/>
<protein>
    <submittedName>
        <fullName evidence="1">Uncharacterized protein</fullName>
    </submittedName>
</protein>
<reference evidence="1 2" key="1">
    <citation type="journal article" date="2008" name="J. Biotechnol.">
        <title>The genome of Xanthomonas campestris pv. campestris B100 and its use for the reconstruction of metabolic pathways involved in xanthan biosynthesis.</title>
        <authorList>
            <person name="Vorholter F.J."/>
            <person name="Schneiker S."/>
            <person name="Goesmann A."/>
            <person name="Krause L."/>
            <person name="Bekel T."/>
            <person name="Kaiser O."/>
            <person name="Linke B."/>
            <person name="Patschkowski T."/>
            <person name="Ruckert C."/>
            <person name="Schmid J."/>
            <person name="Sidhu V.K."/>
            <person name="Sieber V."/>
            <person name="Tauch A."/>
            <person name="Watt S.A."/>
            <person name="Weisshaar B."/>
            <person name="Becker A."/>
            <person name="Niehaus K."/>
            <person name="Puhler A."/>
        </authorList>
    </citation>
    <scope>NUCLEOTIDE SEQUENCE [LARGE SCALE GENOMIC DNA]</scope>
    <source>
        <strain evidence="1 2">B100</strain>
    </source>
</reference>
<gene>
    <name evidence="1" type="ORF">XCCB100_0412</name>
</gene>
<name>B0RMQ8_XANCB</name>
<sequence length="161" mass="17643">MRRGSKVHLPARRCMAKASRRPAACSEDSLAASNRELRWMGCTSADAGLSLPSTSITQCANAADATISSAAFGAIPSKIAHGALPPLRATVRIALHAAHCFFVSRRYRRSVQQPLAPDQRQLRLPGLKDTRLYVDKLPYTGLCVRDPLRRFNPHRRTADPG</sequence>
<dbReference type="HOGENOM" id="CLU_1643038_0_0_6"/>
<dbReference type="AlphaFoldDB" id="B0RMQ8"/>
<dbReference type="EMBL" id="AM920689">
    <property type="protein sequence ID" value="CAP49743.1"/>
    <property type="molecule type" value="Genomic_DNA"/>
</dbReference>
<accession>B0RMQ8</accession>
<evidence type="ECO:0000313" key="2">
    <source>
        <dbReference type="Proteomes" id="UP000001188"/>
    </source>
</evidence>
<evidence type="ECO:0000313" key="1">
    <source>
        <dbReference type="EMBL" id="CAP49743.1"/>
    </source>
</evidence>
<organism evidence="1 2">
    <name type="scientific">Xanthomonas campestris pv. campestris (strain B100)</name>
    <dbReference type="NCBI Taxonomy" id="509169"/>
    <lineage>
        <taxon>Bacteria</taxon>
        <taxon>Pseudomonadati</taxon>
        <taxon>Pseudomonadota</taxon>
        <taxon>Gammaproteobacteria</taxon>
        <taxon>Lysobacterales</taxon>
        <taxon>Lysobacteraceae</taxon>
        <taxon>Xanthomonas</taxon>
    </lineage>
</organism>
<proteinExistence type="predicted"/>